<dbReference type="OrthoDB" id="1412480at2"/>
<organism evidence="2 3">
    <name type="scientific">Flavobacterium cyanobacteriorum</name>
    <dbReference type="NCBI Taxonomy" id="2022802"/>
    <lineage>
        <taxon>Bacteria</taxon>
        <taxon>Pseudomonadati</taxon>
        <taxon>Bacteroidota</taxon>
        <taxon>Flavobacteriia</taxon>
        <taxon>Flavobacteriales</taxon>
        <taxon>Flavobacteriaceae</taxon>
        <taxon>Flavobacterium</taxon>
    </lineage>
</organism>
<dbReference type="AlphaFoldDB" id="A0A255Z7K7"/>
<feature type="transmembrane region" description="Helical" evidence="1">
    <location>
        <begin position="7"/>
        <end position="29"/>
    </location>
</feature>
<dbReference type="Proteomes" id="UP000216605">
    <property type="component" value="Unassembled WGS sequence"/>
</dbReference>
<comment type="caution">
    <text evidence="2">The sequence shown here is derived from an EMBL/GenBank/DDBJ whole genome shotgun (WGS) entry which is preliminary data.</text>
</comment>
<dbReference type="EMBL" id="NOXV01000254">
    <property type="protein sequence ID" value="OYQ37458.1"/>
    <property type="molecule type" value="Genomic_DNA"/>
</dbReference>
<reference evidence="2 3" key="1">
    <citation type="submission" date="2017-07" db="EMBL/GenBank/DDBJ databases">
        <title>Flavobacterium cyanobacteriorum sp. nov., isolated from cyanobacterial aggregates in a eutrophic lake.</title>
        <authorList>
            <person name="Cai H."/>
        </authorList>
    </citation>
    <scope>NUCLEOTIDE SEQUENCE [LARGE SCALE GENOMIC DNA]</scope>
    <source>
        <strain evidence="2 3">TH021</strain>
    </source>
</reference>
<evidence type="ECO:0000313" key="3">
    <source>
        <dbReference type="Proteomes" id="UP000216605"/>
    </source>
</evidence>
<name>A0A255Z7K7_9FLAO</name>
<keyword evidence="1" id="KW-0812">Transmembrane</keyword>
<sequence length="100" mass="11192">MPILKKIAIGIISLALLVLLLNFGISYWLEKKLPSVLQSDKKFPYNISYDDLDISLISGSLTAHNVYLAQKDTTNSSPKQGAFGKIRSVNIQNLDLWALW</sequence>
<gene>
    <name evidence="2" type="ORF">CHU92_08245</name>
</gene>
<evidence type="ECO:0000313" key="2">
    <source>
        <dbReference type="EMBL" id="OYQ37458.1"/>
    </source>
</evidence>
<protein>
    <submittedName>
        <fullName evidence="2">Uncharacterized protein</fullName>
    </submittedName>
</protein>
<accession>A0A255Z7K7</accession>
<proteinExistence type="predicted"/>
<keyword evidence="3" id="KW-1185">Reference proteome</keyword>
<keyword evidence="1" id="KW-0472">Membrane</keyword>
<dbReference type="RefSeq" id="WP_094414477.1">
    <property type="nucleotide sequence ID" value="NZ_NOXV01000254.1"/>
</dbReference>
<keyword evidence="1" id="KW-1133">Transmembrane helix</keyword>
<evidence type="ECO:0000256" key="1">
    <source>
        <dbReference type="SAM" id="Phobius"/>
    </source>
</evidence>